<dbReference type="Gene3D" id="1.50.10.20">
    <property type="match status" value="1"/>
</dbReference>
<dbReference type="CDD" id="cd04793">
    <property type="entry name" value="LanC"/>
    <property type="match status" value="1"/>
</dbReference>
<comment type="caution">
    <text evidence="2">The sequence shown here is derived from an EMBL/GenBank/DDBJ whole genome shotgun (WGS) entry which is preliminary data.</text>
</comment>
<sequence>MTLDLQTRIKAKIREIESAIELTPYQDRPLSLLAGAGGSILYHFYMAKMQDSGVLYDRAFALLNTTLDYLEEHGIDALTYTNGIVGFGRLFHLLAEEGYIETEVDDILVDVDDVVIAYTHRLLAEGNLDFLHGAIGNGFYLNRRVGRPAIDECLGYFVGQLRQTAICDEQGVRWYEQPSEKNRQSTTTVNLSLSHGLCSKIVFLAECLKNRISVPECTFLLEGCLQYLQQYHQPDSEVDTYPSFVADPGQRQYFHRLAWCYGDLGVAVALISAGKALGKPQWVEQAVGVALRAAKRRTPDKTALVDVEFCHGTAGVAHIFNRFYLESGNDEFRAVRDHWLEQTLAMASFPDGLAGYKTWRGGSWLTDVGLLEGIMGVGLVLQSSLEKAPDNLSWDGVLLLDWR</sequence>
<evidence type="ECO:0000313" key="2">
    <source>
        <dbReference type="EMBL" id="TGE25509.1"/>
    </source>
</evidence>
<proteinExistence type="predicted"/>
<feature type="binding site" evidence="1">
    <location>
        <position position="311"/>
    </location>
    <ligand>
        <name>Zn(2+)</name>
        <dbReference type="ChEBI" id="CHEBI:29105"/>
    </ligand>
</feature>
<dbReference type="EMBL" id="SRLC01000001">
    <property type="protein sequence ID" value="TGE25509.1"/>
    <property type="molecule type" value="Genomic_DNA"/>
</dbReference>
<evidence type="ECO:0008006" key="4">
    <source>
        <dbReference type="Google" id="ProtNLM"/>
    </source>
</evidence>
<dbReference type="SMART" id="SM01260">
    <property type="entry name" value="LANC_like"/>
    <property type="match status" value="1"/>
</dbReference>
<dbReference type="InterPro" id="IPR033889">
    <property type="entry name" value="LanC"/>
</dbReference>
<accession>A0A4Z0Q7W4</accession>
<dbReference type="Proteomes" id="UP000297549">
    <property type="component" value="Unassembled WGS sequence"/>
</dbReference>
<keyword evidence="1" id="KW-0479">Metal-binding</keyword>
<dbReference type="OrthoDB" id="6313827at2"/>
<feature type="binding site" evidence="1">
    <location>
        <position position="310"/>
    </location>
    <ligand>
        <name>Zn(2+)</name>
        <dbReference type="ChEBI" id="CHEBI:29105"/>
    </ligand>
</feature>
<evidence type="ECO:0000256" key="1">
    <source>
        <dbReference type="PIRSR" id="PIRSR607822-1"/>
    </source>
</evidence>
<gene>
    <name evidence="2" type="ORF">E5K00_10045</name>
</gene>
<dbReference type="GO" id="GO:0031179">
    <property type="term" value="P:peptide modification"/>
    <property type="evidence" value="ECO:0007669"/>
    <property type="project" value="InterPro"/>
</dbReference>
<evidence type="ECO:0000313" key="3">
    <source>
        <dbReference type="Proteomes" id="UP000297549"/>
    </source>
</evidence>
<name>A0A4Z0Q7W4_9BACT</name>
<dbReference type="Pfam" id="PF05147">
    <property type="entry name" value="LANC_like"/>
    <property type="match status" value="1"/>
</dbReference>
<dbReference type="GO" id="GO:0046872">
    <property type="term" value="F:metal ion binding"/>
    <property type="evidence" value="ECO:0007669"/>
    <property type="project" value="UniProtKB-KW"/>
</dbReference>
<dbReference type="RefSeq" id="WP_135463086.1">
    <property type="nucleotide sequence ID" value="NZ_SRLC01000001.1"/>
</dbReference>
<dbReference type="AlphaFoldDB" id="A0A4Z0Q7W4"/>
<dbReference type="PRINTS" id="PR01950">
    <property type="entry name" value="LANCSUPER"/>
</dbReference>
<dbReference type="PRINTS" id="PR01955">
    <property type="entry name" value="LANCFRANKIA"/>
</dbReference>
<keyword evidence="3" id="KW-1185">Reference proteome</keyword>
<dbReference type="InterPro" id="IPR007822">
    <property type="entry name" value="LANC-like"/>
</dbReference>
<keyword evidence="1" id="KW-0862">Zinc</keyword>
<dbReference type="SUPFAM" id="SSF158745">
    <property type="entry name" value="LanC-like"/>
    <property type="match status" value="1"/>
</dbReference>
<organism evidence="2 3">
    <name type="scientific">Hymenobacter aquaticus</name>
    <dbReference type="NCBI Taxonomy" id="1867101"/>
    <lineage>
        <taxon>Bacteria</taxon>
        <taxon>Pseudomonadati</taxon>
        <taxon>Bacteroidota</taxon>
        <taxon>Cytophagia</taxon>
        <taxon>Cytophagales</taxon>
        <taxon>Hymenobacteraceae</taxon>
        <taxon>Hymenobacter</taxon>
    </lineage>
</organism>
<protein>
    <recommendedName>
        <fullName evidence="4">Lanthionine synthetase</fullName>
    </recommendedName>
</protein>
<feature type="binding site" evidence="1">
    <location>
        <position position="260"/>
    </location>
    <ligand>
        <name>Zn(2+)</name>
        <dbReference type="ChEBI" id="CHEBI:29105"/>
    </ligand>
</feature>
<reference evidence="2 3" key="1">
    <citation type="submission" date="2019-04" db="EMBL/GenBank/DDBJ databases">
        <authorList>
            <person name="Feng G."/>
            <person name="Zhang J."/>
            <person name="Zhu H."/>
        </authorList>
    </citation>
    <scope>NUCLEOTIDE SEQUENCE [LARGE SCALE GENOMIC DNA]</scope>
    <source>
        <strain evidence="2 3">JCM 31653</strain>
    </source>
</reference>